<name>A0A5B7KFV3_PORTR</name>
<dbReference type="EMBL" id="VSRR010147477">
    <property type="protein sequence ID" value="MPD05736.1"/>
    <property type="molecule type" value="Genomic_DNA"/>
</dbReference>
<reference evidence="1 2" key="1">
    <citation type="submission" date="2019-05" db="EMBL/GenBank/DDBJ databases">
        <title>Another draft genome of Portunus trituberculatus and its Hox gene families provides insights of decapod evolution.</title>
        <authorList>
            <person name="Jeong J.-H."/>
            <person name="Song I."/>
            <person name="Kim S."/>
            <person name="Choi T."/>
            <person name="Kim D."/>
            <person name="Ryu S."/>
            <person name="Kim W."/>
        </authorList>
    </citation>
    <scope>NUCLEOTIDE SEQUENCE [LARGE SCALE GENOMIC DNA]</scope>
    <source>
        <tissue evidence="1">Muscle</tissue>
    </source>
</reference>
<evidence type="ECO:0000313" key="2">
    <source>
        <dbReference type="Proteomes" id="UP000324222"/>
    </source>
</evidence>
<comment type="caution">
    <text evidence="1">The sequence shown here is derived from an EMBL/GenBank/DDBJ whole genome shotgun (WGS) entry which is preliminary data.</text>
</comment>
<protein>
    <submittedName>
        <fullName evidence="1">Uncharacterized protein</fullName>
    </submittedName>
</protein>
<dbReference type="Proteomes" id="UP000324222">
    <property type="component" value="Unassembled WGS sequence"/>
</dbReference>
<keyword evidence="2" id="KW-1185">Reference proteome</keyword>
<sequence length="67" mass="7442">MRARKAKAAATPEIRQAKHVPNNYRRTWPVSCGQQVPHPTSTPCVAGSAGDWRGRHHLGKVQPLEFT</sequence>
<proteinExistence type="predicted"/>
<accession>A0A5B7KFV3</accession>
<dbReference type="AlphaFoldDB" id="A0A5B7KFV3"/>
<organism evidence="1 2">
    <name type="scientific">Portunus trituberculatus</name>
    <name type="common">Swimming crab</name>
    <name type="synonym">Neptunus trituberculatus</name>
    <dbReference type="NCBI Taxonomy" id="210409"/>
    <lineage>
        <taxon>Eukaryota</taxon>
        <taxon>Metazoa</taxon>
        <taxon>Ecdysozoa</taxon>
        <taxon>Arthropoda</taxon>
        <taxon>Crustacea</taxon>
        <taxon>Multicrustacea</taxon>
        <taxon>Malacostraca</taxon>
        <taxon>Eumalacostraca</taxon>
        <taxon>Eucarida</taxon>
        <taxon>Decapoda</taxon>
        <taxon>Pleocyemata</taxon>
        <taxon>Brachyura</taxon>
        <taxon>Eubrachyura</taxon>
        <taxon>Portunoidea</taxon>
        <taxon>Portunidae</taxon>
        <taxon>Portuninae</taxon>
        <taxon>Portunus</taxon>
    </lineage>
</organism>
<gene>
    <name evidence="1" type="ORF">E2C01_101496</name>
</gene>
<evidence type="ECO:0000313" key="1">
    <source>
        <dbReference type="EMBL" id="MPD05736.1"/>
    </source>
</evidence>